<dbReference type="RefSeq" id="WP_138549933.1">
    <property type="nucleotide sequence ID" value="NZ_PNCH01000005.1"/>
</dbReference>
<reference evidence="3" key="2">
    <citation type="submission" date="2019-06" db="EMBL/GenBank/DDBJ databases">
        <title>Co-occurence of chitin degradation, pigmentation and bioactivity in marine Pseudoalteromonas.</title>
        <authorList>
            <person name="Sonnenschein E.C."/>
            <person name="Bech P.K."/>
        </authorList>
    </citation>
    <scope>NUCLEOTIDE SEQUENCE [LARGE SCALE GENOMIC DNA]</scope>
    <source>
        <strain evidence="3">S2676</strain>
    </source>
</reference>
<protein>
    <submittedName>
        <fullName evidence="2">Uncharacterized protein</fullName>
    </submittedName>
</protein>
<comment type="caution">
    <text evidence="2">The sequence shown here is derived from an EMBL/GenBank/DDBJ whole genome shotgun (WGS) entry which is preliminary data.</text>
</comment>
<dbReference type="AlphaFoldDB" id="A0A5S3WFU1"/>
<keyword evidence="1" id="KW-0472">Membrane</keyword>
<organism evidence="2 3">
    <name type="scientific">Pseudoalteromonas rubra</name>
    <dbReference type="NCBI Taxonomy" id="43658"/>
    <lineage>
        <taxon>Bacteria</taxon>
        <taxon>Pseudomonadati</taxon>
        <taxon>Pseudomonadota</taxon>
        <taxon>Gammaproteobacteria</taxon>
        <taxon>Alteromonadales</taxon>
        <taxon>Pseudoalteromonadaceae</taxon>
        <taxon>Pseudoalteromonas</taxon>
    </lineage>
</organism>
<keyword evidence="1" id="KW-0812">Transmembrane</keyword>
<keyword evidence="1" id="KW-1133">Transmembrane helix</keyword>
<feature type="transmembrane region" description="Helical" evidence="1">
    <location>
        <begin position="6"/>
        <end position="25"/>
    </location>
</feature>
<proteinExistence type="predicted"/>
<evidence type="ECO:0000313" key="3">
    <source>
        <dbReference type="Proteomes" id="UP000310249"/>
    </source>
</evidence>
<dbReference type="EMBL" id="PNCI01000068">
    <property type="protein sequence ID" value="TMP24643.1"/>
    <property type="molecule type" value="Genomic_DNA"/>
</dbReference>
<name>A0A5S3WFU1_9GAMM</name>
<evidence type="ECO:0000313" key="2">
    <source>
        <dbReference type="EMBL" id="TMP24643.1"/>
    </source>
</evidence>
<dbReference type="Proteomes" id="UP000310249">
    <property type="component" value="Unassembled WGS sequence"/>
</dbReference>
<reference evidence="2 3" key="1">
    <citation type="submission" date="2018-01" db="EMBL/GenBank/DDBJ databases">
        <authorList>
            <person name="Paulsen S."/>
            <person name="Gram L.K."/>
        </authorList>
    </citation>
    <scope>NUCLEOTIDE SEQUENCE [LARGE SCALE GENOMIC DNA]</scope>
    <source>
        <strain evidence="2 3">S2676</strain>
    </source>
</reference>
<accession>A0A5S3WFU1</accession>
<gene>
    <name evidence="2" type="ORF">CWB99_21780</name>
</gene>
<sequence>MDKSSIIRVLLIALSLIASIIFGYINSDNNQKVIAEEVSQLTNGFPEQAELGRIFDDHSRFVLSISFSNMPVDNDEFEQRKVLYKNKVRSYICTNSVFYKKLTQEPSAKRVNSKPFRLEVELSSVEPEQAMGLLSLTGKECSAYR</sequence>
<dbReference type="OrthoDB" id="6313211at2"/>
<evidence type="ECO:0000256" key="1">
    <source>
        <dbReference type="SAM" id="Phobius"/>
    </source>
</evidence>